<dbReference type="AlphaFoldDB" id="X1TBD7"/>
<name>X1TBD7_9ZZZZ</name>
<comment type="caution">
    <text evidence="1">The sequence shown here is derived from an EMBL/GenBank/DDBJ whole genome shotgun (WGS) entry which is preliminary data.</text>
</comment>
<dbReference type="EMBL" id="BARW01011840">
    <property type="protein sequence ID" value="GAI77339.1"/>
    <property type="molecule type" value="Genomic_DNA"/>
</dbReference>
<reference evidence="1" key="1">
    <citation type="journal article" date="2014" name="Front. Microbiol.">
        <title>High frequency of phylogenetically diverse reductive dehalogenase-homologous genes in deep subseafloor sedimentary metagenomes.</title>
        <authorList>
            <person name="Kawai M."/>
            <person name="Futagami T."/>
            <person name="Toyoda A."/>
            <person name="Takaki Y."/>
            <person name="Nishi S."/>
            <person name="Hori S."/>
            <person name="Arai W."/>
            <person name="Tsubouchi T."/>
            <person name="Morono Y."/>
            <person name="Uchiyama I."/>
            <person name="Ito T."/>
            <person name="Fujiyama A."/>
            <person name="Inagaki F."/>
            <person name="Takami H."/>
        </authorList>
    </citation>
    <scope>NUCLEOTIDE SEQUENCE</scope>
    <source>
        <strain evidence="1">Expedition CK06-06</strain>
    </source>
</reference>
<evidence type="ECO:0000313" key="1">
    <source>
        <dbReference type="EMBL" id="GAI77339.1"/>
    </source>
</evidence>
<accession>X1TBD7</accession>
<proteinExistence type="predicted"/>
<organism evidence="1">
    <name type="scientific">marine sediment metagenome</name>
    <dbReference type="NCBI Taxonomy" id="412755"/>
    <lineage>
        <taxon>unclassified sequences</taxon>
        <taxon>metagenomes</taxon>
        <taxon>ecological metagenomes</taxon>
    </lineage>
</organism>
<protein>
    <submittedName>
        <fullName evidence="1">Uncharacterized protein</fullName>
    </submittedName>
</protein>
<gene>
    <name evidence="1" type="ORF">S12H4_22631</name>
</gene>
<sequence>MSELEVKGNTFYVLRIREGDAEKLTLHDDFGSAVARLKEGLKTSSSPEHLELMSIDVKGEKFEIKGVPWSTIAAELVKWMEEDIGLVREKTKEGKTIWRLG</sequence>